<comment type="caution">
    <text evidence="1">The sequence shown here is derived from an EMBL/GenBank/DDBJ whole genome shotgun (WGS) entry which is preliminary data.</text>
</comment>
<keyword evidence="2" id="KW-1185">Reference proteome</keyword>
<organism evidence="1 2">
    <name type="scientific">Saccharopolyspora taberi</name>
    <dbReference type="NCBI Taxonomy" id="60895"/>
    <lineage>
        <taxon>Bacteria</taxon>
        <taxon>Bacillati</taxon>
        <taxon>Actinomycetota</taxon>
        <taxon>Actinomycetes</taxon>
        <taxon>Pseudonocardiales</taxon>
        <taxon>Pseudonocardiaceae</taxon>
        <taxon>Saccharopolyspora</taxon>
    </lineage>
</organism>
<protein>
    <submittedName>
        <fullName evidence="1">Uncharacterized protein</fullName>
    </submittedName>
</protein>
<accession>A0ABN3VF11</accession>
<reference evidence="1 2" key="1">
    <citation type="journal article" date="2019" name="Int. J. Syst. Evol. Microbiol.">
        <title>The Global Catalogue of Microorganisms (GCM) 10K type strain sequencing project: providing services to taxonomists for standard genome sequencing and annotation.</title>
        <authorList>
            <consortium name="The Broad Institute Genomics Platform"/>
            <consortium name="The Broad Institute Genome Sequencing Center for Infectious Disease"/>
            <person name="Wu L."/>
            <person name="Ma J."/>
        </authorList>
    </citation>
    <scope>NUCLEOTIDE SEQUENCE [LARGE SCALE GENOMIC DNA]</scope>
    <source>
        <strain evidence="1 2">JCM 9383</strain>
    </source>
</reference>
<name>A0ABN3VF11_9PSEU</name>
<evidence type="ECO:0000313" key="2">
    <source>
        <dbReference type="Proteomes" id="UP001500979"/>
    </source>
</evidence>
<proteinExistence type="predicted"/>
<dbReference type="Proteomes" id="UP001500979">
    <property type="component" value="Unassembled WGS sequence"/>
</dbReference>
<gene>
    <name evidence="1" type="ORF">GCM10010470_37290</name>
</gene>
<sequence>MDMEEPAHTDPESIRLADLAALRGWAIRRDRMPADRARLLAAAWRSGTRNVRELARLADVSRDTVYADLKSHDIDPRDRTGRPGPPRYAPLSHEEVAELADLAAATLGKAMLAEEPGPVAEAAWQAQIALTRVGDLLDPQQSGERYGLADDLAYRGGRVRRHAHQLLAAEHDEAELARRTEQDMITMCDVQPVVFGAQLTLGLPNGDSVTVHLKSAGSKHRWPGWMTWRSDSPHLTGDVDGFAHLEITAALAALADAITPALEPEALEER</sequence>
<dbReference type="EMBL" id="BAAAUX010000015">
    <property type="protein sequence ID" value="GAA2798642.1"/>
    <property type="molecule type" value="Genomic_DNA"/>
</dbReference>
<evidence type="ECO:0000313" key="1">
    <source>
        <dbReference type="EMBL" id="GAA2798642.1"/>
    </source>
</evidence>